<proteinExistence type="predicted"/>
<dbReference type="EMBL" id="OX596092">
    <property type="protein sequence ID" value="CAN0563291.1"/>
    <property type="molecule type" value="Genomic_DNA"/>
</dbReference>
<reference evidence="1" key="2">
    <citation type="submission" date="2025-03" db="EMBL/GenBank/DDBJ databases">
        <authorList>
            <consortium name="ELIXIR-Norway"/>
            <consortium name="Elixir Norway"/>
        </authorList>
    </citation>
    <scope>NUCLEOTIDE SEQUENCE</scope>
</reference>
<reference evidence="1" key="1">
    <citation type="submission" date="2023-05" db="EMBL/GenBank/DDBJ databases">
        <authorList>
            <consortium name="ELIXIR-Norway"/>
        </authorList>
    </citation>
    <scope>NUCLEOTIDE SEQUENCE</scope>
</reference>
<name>A0AC60A6J7_RANTA</name>
<evidence type="ECO:0000313" key="1">
    <source>
        <dbReference type="EMBL" id="CAN0563291.1"/>
    </source>
</evidence>
<protein>
    <submittedName>
        <fullName evidence="1">Uncharacterized protein</fullName>
    </submittedName>
</protein>
<dbReference type="Proteomes" id="UP001162501">
    <property type="component" value="Chromosome 8"/>
</dbReference>
<organism evidence="1 2">
    <name type="scientific">Rangifer tarandus platyrhynchus</name>
    <name type="common">Svalbard reindeer</name>
    <dbReference type="NCBI Taxonomy" id="3082113"/>
    <lineage>
        <taxon>Eukaryota</taxon>
        <taxon>Metazoa</taxon>
        <taxon>Chordata</taxon>
        <taxon>Craniata</taxon>
        <taxon>Vertebrata</taxon>
        <taxon>Euteleostomi</taxon>
        <taxon>Mammalia</taxon>
        <taxon>Eutheria</taxon>
        <taxon>Laurasiatheria</taxon>
        <taxon>Artiodactyla</taxon>
        <taxon>Ruminantia</taxon>
        <taxon>Pecora</taxon>
        <taxon>Cervidae</taxon>
        <taxon>Odocoileinae</taxon>
        <taxon>Rangifer</taxon>
    </lineage>
</organism>
<accession>A0AC60A6J7</accession>
<evidence type="ECO:0000313" key="2">
    <source>
        <dbReference type="Proteomes" id="UP001162501"/>
    </source>
</evidence>
<gene>
    <name evidence="1" type="ORF">MRATA1EN22A_LOCUS27497</name>
</gene>
<sequence length="90" mass="9939">MCSLRGHPEAMWRPEQLPGRKWETPPSLLRVLNLRSTAAEKAKQNNAFVSPTAPDGDGGGRGTGYRDHGRLHAHMAPQPSFSEARVLQRP</sequence>